<feature type="compositionally biased region" description="Acidic residues" evidence="1">
    <location>
        <begin position="422"/>
        <end position="431"/>
    </location>
</feature>
<feature type="compositionally biased region" description="Low complexity" evidence="1">
    <location>
        <begin position="270"/>
        <end position="285"/>
    </location>
</feature>
<feature type="region of interest" description="Disordered" evidence="1">
    <location>
        <begin position="1296"/>
        <end position="1353"/>
    </location>
</feature>
<proteinExistence type="predicted"/>
<feature type="region of interest" description="Disordered" evidence="1">
    <location>
        <begin position="779"/>
        <end position="823"/>
    </location>
</feature>
<feature type="region of interest" description="Disordered" evidence="1">
    <location>
        <begin position="406"/>
        <end position="433"/>
    </location>
</feature>
<evidence type="ECO:0000256" key="2">
    <source>
        <dbReference type="SAM" id="Phobius"/>
    </source>
</evidence>
<name>A0A5N6L1F0_9ROSI</name>
<dbReference type="Proteomes" id="UP000327013">
    <property type="component" value="Unassembled WGS sequence"/>
</dbReference>
<organism evidence="3 4">
    <name type="scientific">Carpinus fangiana</name>
    <dbReference type="NCBI Taxonomy" id="176857"/>
    <lineage>
        <taxon>Eukaryota</taxon>
        <taxon>Viridiplantae</taxon>
        <taxon>Streptophyta</taxon>
        <taxon>Embryophyta</taxon>
        <taxon>Tracheophyta</taxon>
        <taxon>Spermatophyta</taxon>
        <taxon>Magnoliopsida</taxon>
        <taxon>eudicotyledons</taxon>
        <taxon>Gunneridae</taxon>
        <taxon>Pentapetalae</taxon>
        <taxon>rosids</taxon>
        <taxon>fabids</taxon>
        <taxon>Fagales</taxon>
        <taxon>Betulaceae</taxon>
        <taxon>Carpinus</taxon>
    </lineage>
</organism>
<accession>A0A5N6L1F0</accession>
<feature type="compositionally biased region" description="Basic and acidic residues" evidence="1">
    <location>
        <begin position="808"/>
        <end position="823"/>
    </location>
</feature>
<feature type="compositionally biased region" description="Acidic residues" evidence="1">
    <location>
        <begin position="1299"/>
        <end position="1308"/>
    </location>
</feature>
<keyword evidence="2" id="KW-0812">Transmembrane</keyword>
<feature type="region of interest" description="Disordered" evidence="1">
    <location>
        <begin position="482"/>
        <end position="505"/>
    </location>
</feature>
<keyword evidence="4" id="KW-1185">Reference proteome</keyword>
<feature type="compositionally biased region" description="Polar residues" evidence="1">
    <location>
        <begin position="1212"/>
        <end position="1221"/>
    </location>
</feature>
<protein>
    <submittedName>
        <fullName evidence="3">Uncharacterized protein</fullName>
    </submittedName>
</protein>
<keyword evidence="2" id="KW-0472">Membrane</keyword>
<gene>
    <name evidence="3" type="ORF">FH972_025577</name>
</gene>
<feature type="compositionally biased region" description="Basic and acidic residues" evidence="1">
    <location>
        <begin position="1340"/>
        <end position="1353"/>
    </location>
</feature>
<feature type="compositionally biased region" description="Basic and acidic residues" evidence="1">
    <location>
        <begin position="482"/>
        <end position="492"/>
    </location>
</feature>
<feature type="region of interest" description="Disordered" evidence="1">
    <location>
        <begin position="1067"/>
        <end position="1094"/>
    </location>
</feature>
<keyword evidence="2" id="KW-1133">Transmembrane helix</keyword>
<feature type="region of interest" description="Disordered" evidence="1">
    <location>
        <begin position="1241"/>
        <end position="1281"/>
    </location>
</feature>
<reference evidence="3 4" key="1">
    <citation type="submission" date="2019-06" db="EMBL/GenBank/DDBJ databases">
        <title>A chromosomal-level reference genome of Carpinus fangiana (Coryloideae, Betulaceae).</title>
        <authorList>
            <person name="Yang X."/>
            <person name="Wang Z."/>
            <person name="Zhang L."/>
            <person name="Hao G."/>
            <person name="Liu J."/>
            <person name="Yang Y."/>
        </authorList>
    </citation>
    <scope>NUCLEOTIDE SEQUENCE [LARGE SCALE GENOMIC DNA]</scope>
    <source>
        <strain evidence="3">Cfa_2016G</strain>
        <tissue evidence="3">Leaf</tissue>
    </source>
</reference>
<feature type="region of interest" description="Disordered" evidence="1">
    <location>
        <begin position="221"/>
        <end position="306"/>
    </location>
</feature>
<feature type="region of interest" description="Disordered" evidence="1">
    <location>
        <begin position="1188"/>
        <end position="1221"/>
    </location>
</feature>
<dbReference type="EMBL" id="VIBQ01000059">
    <property type="protein sequence ID" value="KAB8542114.1"/>
    <property type="molecule type" value="Genomic_DNA"/>
</dbReference>
<evidence type="ECO:0000256" key="1">
    <source>
        <dbReference type="SAM" id="MobiDB-lite"/>
    </source>
</evidence>
<feature type="transmembrane region" description="Helical" evidence="2">
    <location>
        <begin position="1427"/>
        <end position="1450"/>
    </location>
</feature>
<sequence>MFPLRSGSLLLSFPPPLARCSKTPRCAALLVLQYDASNASGMADPTVNYDTPVILAAGVFVYLSLHFLTTNINRIIPLPVARADRSWWTHRQPNDPAPQGGGHSDAPLGSLDNPIDITAGTSSGLALEPSIRLRSRPGRRVSAEDQIPLATLESLANSPVYDIRQAATAILTRRYALHPHTGRHLTRALLEHDNADDPNPVTKSDDLDTSEVLAIQTGEGAEVEAVPQAPGTVDDAPQDPSPLLTPTALTHRRTNQDDPTGADTPPRLVHSSSSHAQPSAASEQSDPTVPDHPDQTAQDSTTQLDPTPRALAGYILENLPSHLRTHIKATVSNFFPNVLAAECARLDRVAAYAAEERRMRNTPPEDRLDESRNAFNRRMGYDREGNLLDRNGEPWARNPGRAITIEITSSSSRRRARTQIEPENDTEEDIDPPSVFHGVEGTDLAQARVIMNTDNGRGRREIHVESQAAFELGETLARQIARGERSGTDGRTPRSQSQDADASDGLDEARLAGIEAMLVSQLEFASGTRILHALRSIGPNPSSPLTQEAVERVEIVEAVRLTAERVLARNEQPNMQHVNNVASHYLSDAPLTNLRLLLEPDDMVAFLYLRDERFVDNGGVQPVVATSTSPNSFPLMRHAVRLSETGGLQPNDTLLQLRRPPDPAAFTLWRERPHNEPAASAIALTHLSQVYASRRNTINVTAPEADAPTGPPLQLIVRLQAVAERRVQGGENAVLNLWRLQHAVALCRGGEVSDATVTEIEEMVLRMEQLPLVIPRPMVATPQPGDSSGADAGGVHVEHDGAEDDAREDTRRSHAGTEEERNARWRRRETMALLEPVEDEDEDVDEDRWVWPGHIDNDDGYESDYDRYVAEWAPWIVEVDSDNEDERHRRMRANDPGYRGCTKPKCLCSLAMLPASSQQLAQPLFHDLPALDRLVHGVPDALDLVPRNKVIRQLAQVALLALPLAVAPVLDAAADDNERRARGLDLGLEEAAGLPDAAAKGAVFLGGAAKDGAANALHAERRDDAEAPQAEAGGGVADAVQQVLVQRVDEHDAGDVAAVAGGEDATDEGAVASGHADPGASLASESQGLGERVGGHAGGVGGWRVVGPAVARAVPVAVARDGAVLDGGEGPLVKGALERGLTGLKQNGGYLVALGILAVADAVKMDGVLAAVDGVAFAVVGQAGVDATEDQCGSQKNGDGDEDDQDSSLDQNANPLTQSASCLGTSGQTFFFLALTPGDDTIGHNTPDGNEQSPNGRSDAGPAFVGPDAVDGRNYDDVGQQQRGYDAHVYAESLGRAGEEDEGDEQVAEGETCVGEVGEAGASRVHVRRRNEDGDQQQHPPDKGDGGKEHGQVAEEADGPQVVWGDLAWRSVKLLNRAVALLALALALAHRRVIWVEVAIRAWRRPVLLGKQPRPLRRLCCHHLDSGAGACICCVIARLCAVGLIVFLITPHFMQACRQRG</sequence>
<feature type="compositionally biased region" description="Polar residues" evidence="1">
    <location>
        <begin position="1243"/>
        <end position="1256"/>
    </location>
</feature>
<comment type="caution">
    <text evidence="3">The sequence shown here is derived from an EMBL/GenBank/DDBJ whole genome shotgun (WGS) entry which is preliminary data.</text>
</comment>
<feature type="region of interest" description="Disordered" evidence="1">
    <location>
        <begin position="89"/>
        <end position="113"/>
    </location>
</feature>
<evidence type="ECO:0000313" key="3">
    <source>
        <dbReference type="EMBL" id="KAB8542114.1"/>
    </source>
</evidence>
<feature type="compositionally biased region" description="Polar residues" evidence="1">
    <location>
        <begin position="295"/>
        <end position="305"/>
    </location>
</feature>
<evidence type="ECO:0000313" key="4">
    <source>
        <dbReference type="Proteomes" id="UP000327013"/>
    </source>
</evidence>